<keyword evidence="4" id="KW-1185">Reference proteome</keyword>
<evidence type="ECO:0000313" key="4">
    <source>
        <dbReference type="Proteomes" id="UP000309340"/>
    </source>
</evidence>
<reference evidence="3 4" key="1">
    <citation type="submission" date="2017-03" db="EMBL/GenBank/DDBJ databases">
        <title>Genomes of endolithic fungi from Antarctica.</title>
        <authorList>
            <person name="Coleine C."/>
            <person name="Masonjones S."/>
            <person name="Stajich J.E."/>
        </authorList>
    </citation>
    <scope>NUCLEOTIDE SEQUENCE [LARGE SCALE GENOMIC DNA]</scope>
    <source>
        <strain evidence="3 4">CCFEE 5184</strain>
    </source>
</reference>
<keyword evidence="1" id="KW-0175">Coiled coil</keyword>
<dbReference type="EMBL" id="NAJQ01000038">
    <property type="protein sequence ID" value="TKA82216.1"/>
    <property type="molecule type" value="Genomic_DNA"/>
</dbReference>
<evidence type="ECO:0000313" key="3">
    <source>
        <dbReference type="EMBL" id="TKA82216.1"/>
    </source>
</evidence>
<evidence type="ECO:0000256" key="2">
    <source>
        <dbReference type="SAM" id="MobiDB-lite"/>
    </source>
</evidence>
<feature type="compositionally biased region" description="Polar residues" evidence="2">
    <location>
        <begin position="182"/>
        <end position="191"/>
    </location>
</feature>
<dbReference type="Proteomes" id="UP000309340">
    <property type="component" value="Unassembled WGS sequence"/>
</dbReference>
<feature type="region of interest" description="Disordered" evidence="2">
    <location>
        <begin position="141"/>
        <end position="211"/>
    </location>
</feature>
<dbReference type="AlphaFoldDB" id="A0A4U0Y0G8"/>
<feature type="compositionally biased region" description="Basic and acidic residues" evidence="2">
    <location>
        <begin position="91"/>
        <end position="114"/>
    </location>
</feature>
<dbReference type="OrthoDB" id="3946322at2759"/>
<evidence type="ECO:0000256" key="1">
    <source>
        <dbReference type="SAM" id="Coils"/>
    </source>
</evidence>
<dbReference type="STRING" id="329884.A0A4U0Y0G8"/>
<sequence length="211" mass="23021">MEDESEKLTEVNSQSLEASQVQSFETAQLQLLGRTFDDGGTTAQQAAGDDNELAAFERELAELEEKNRVTALNAEATISAAPMTAEEIAAHAREEQSAQRGKRDVEIEAERDESASAMADEFDEMDYSEARLRRLRERREALRAAKGKPDEGRKHEGAVPVEAEGVQSLKVGTGNLVGENVPSANDKQAQAESVEDDEYEESGDERGFADG</sequence>
<accession>A0A4U0Y0G8</accession>
<feature type="compositionally biased region" description="Basic and acidic residues" evidence="2">
    <location>
        <begin position="141"/>
        <end position="157"/>
    </location>
</feature>
<protein>
    <submittedName>
        <fullName evidence="3">Uncharacterized protein</fullName>
    </submittedName>
</protein>
<organism evidence="3 4">
    <name type="scientific">Friedmanniomyces simplex</name>
    <dbReference type="NCBI Taxonomy" id="329884"/>
    <lineage>
        <taxon>Eukaryota</taxon>
        <taxon>Fungi</taxon>
        <taxon>Dikarya</taxon>
        <taxon>Ascomycota</taxon>
        <taxon>Pezizomycotina</taxon>
        <taxon>Dothideomycetes</taxon>
        <taxon>Dothideomycetidae</taxon>
        <taxon>Mycosphaerellales</taxon>
        <taxon>Teratosphaeriaceae</taxon>
        <taxon>Friedmanniomyces</taxon>
    </lineage>
</organism>
<gene>
    <name evidence="3" type="ORF">B0A55_07511</name>
</gene>
<feature type="compositionally biased region" description="Acidic residues" evidence="2">
    <location>
        <begin position="193"/>
        <end position="203"/>
    </location>
</feature>
<feature type="compositionally biased region" description="Polar residues" evidence="2">
    <location>
        <begin position="10"/>
        <end position="20"/>
    </location>
</feature>
<feature type="region of interest" description="Disordered" evidence="2">
    <location>
        <begin position="1"/>
        <end position="20"/>
    </location>
</feature>
<feature type="region of interest" description="Disordered" evidence="2">
    <location>
        <begin position="91"/>
        <end position="123"/>
    </location>
</feature>
<name>A0A4U0Y0G8_9PEZI</name>
<feature type="coiled-coil region" evidence="1">
    <location>
        <begin position="46"/>
        <end position="73"/>
    </location>
</feature>
<proteinExistence type="predicted"/>
<comment type="caution">
    <text evidence="3">The sequence shown here is derived from an EMBL/GenBank/DDBJ whole genome shotgun (WGS) entry which is preliminary data.</text>
</comment>